<protein>
    <submittedName>
        <fullName evidence="2">DUF4266 domain-containing protein</fullName>
    </submittedName>
</protein>
<reference evidence="2" key="1">
    <citation type="submission" date="2021-04" db="EMBL/GenBank/DDBJ databases">
        <title>Draft genome sequence data of methanotrophic Methylovulum sp. strain S1L and Methylomonas sp. strain S2AM isolated from boreal lake water columns.</title>
        <authorList>
            <person name="Rissanen A.J."/>
            <person name="Mangayil R."/>
            <person name="Svenning M.M."/>
            <person name="Khanongnuch R."/>
        </authorList>
    </citation>
    <scope>NUCLEOTIDE SEQUENCE</scope>
    <source>
        <strain evidence="2">S2AM</strain>
    </source>
</reference>
<name>A0A975RBE6_9GAMM</name>
<sequence length="78" mass="8083">MLISNGFSFSRVGLLILIVLTQQACAGKVMPWERGALAKPQMALEPNTLDAAIMHHTYSSKEAATGGYGIGGGGCGCN</sequence>
<dbReference type="RefSeq" id="WP_215584628.1">
    <property type="nucleotide sequence ID" value="NZ_CP073754.1"/>
</dbReference>
<dbReference type="Pfam" id="PF14086">
    <property type="entry name" value="DUF4266"/>
    <property type="match status" value="1"/>
</dbReference>
<dbReference type="InterPro" id="IPR025362">
    <property type="entry name" value="DUF4266"/>
</dbReference>
<evidence type="ECO:0000313" key="2">
    <source>
        <dbReference type="EMBL" id="QWF72289.1"/>
    </source>
</evidence>
<dbReference type="Proteomes" id="UP000676649">
    <property type="component" value="Chromosome"/>
</dbReference>
<evidence type="ECO:0000313" key="3">
    <source>
        <dbReference type="Proteomes" id="UP000676649"/>
    </source>
</evidence>
<dbReference type="KEGG" id="mpad:KEF85_07535"/>
<feature type="domain" description="DUF4266" evidence="1">
    <location>
        <begin position="29"/>
        <end position="78"/>
    </location>
</feature>
<accession>A0A975RBE6</accession>
<evidence type="ECO:0000259" key="1">
    <source>
        <dbReference type="Pfam" id="PF14086"/>
    </source>
</evidence>
<proteinExistence type="predicted"/>
<dbReference type="AlphaFoldDB" id="A0A975RBE6"/>
<dbReference type="EMBL" id="CP073754">
    <property type="protein sequence ID" value="QWF72289.1"/>
    <property type="molecule type" value="Genomic_DNA"/>
</dbReference>
<gene>
    <name evidence="2" type="ORF">KEF85_07535</name>
</gene>
<organism evidence="2 3">
    <name type="scientific">Methylomonas paludis</name>
    <dbReference type="NCBI Taxonomy" id="1173101"/>
    <lineage>
        <taxon>Bacteria</taxon>
        <taxon>Pseudomonadati</taxon>
        <taxon>Pseudomonadota</taxon>
        <taxon>Gammaproteobacteria</taxon>
        <taxon>Methylococcales</taxon>
        <taxon>Methylococcaceae</taxon>
        <taxon>Methylomonas</taxon>
    </lineage>
</organism>
<keyword evidence="3" id="KW-1185">Reference proteome</keyword>